<evidence type="ECO:0000256" key="1">
    <source>
        <dbReference type="SAM" id="MobiDB-lite"/>
    </source>
</evidence>
<dbReference type="AlphaFoldDB" id="A0A1Y2MNJ2"/>
<organism evidence="2 3">
    <name type="scientific">Pseudonocardia autotrophica</name>
    <name type="common">Amycolata autotrophica</name>
    <name type="synonym">Nocardia autotrophica</name>
    <dbReference type="NCBI Taxonomy" id="2074"/>
    <lineage>
        <taxon>Bacteria</taxon>
        <taxon>Bacillati</taxon>
        <taxon>Actinomycetota</taxon>
        <taxon>Actinomycetes</taxon>
        <taxon>Pseudonocardiales</taxon>
        <taxon>Pseudonocardiaceae</taxon>
        <taxon>Pseudonocardia</taxon>
    </lineage>
</organism>
<gene>
    <name evidence="2" type="ORF">BG845_05497</name>
</gene>
<keyword evidence="3" id="KW-1185">Reference proteome</keyword>
<proteinExistence type="predicted"/>
<reference evidence="2 3" key="1">
    <citation type="submission" date="2016-09" db="EMBL/GenBank/DDBJ databases">
        <title>Pseudonocardia autotrophica DSM535, a candidate organism with high potential of specific P450 cytochromes.</title>
        <authorList>
            <person name="Grumaz C."/>
            <person name="Vainshtein Y."/>
            <person name="Kirstahler P."/>
            <person name="Sohn K."/>
        </authorList>
    </citation>
    <scope>NUCLEOTIDE SEQUENCE [LARGE SCALE GENOMIC DNA]</scope>
    <source>
        <strain evidence="2 3">DSM 535</strain>
    </source>
</reference>
<sequence length="167" mass="17530">MVSIHVGDDAITVRLSAVERLFSGGRAELVVPLAAVCAADYVERPTRASVTGVGQAGLVVTGVVKIGRWGVGSPVSRFVSARRRIPAVRIVVDEDFRRQFGYDELVVSTPDAAAVTAALAVPGDPTQPRGPAAGSPEPGRADGGTGRPGPCRCSSRQGRRPVTWWCR</sequence>
<protein>
    <submittedName>
        <fullName evidence="2">Uncharacterized protein</fullName>
    </submittedName>
</protein>
<dbReference type="Proteomes" id="UP000194360">
    <property type="component" value="Unassembled WGS sequence"/>
</dbReference>
<feature type="region of interest" description="Disordered" evidence="1">
    <location>
        <begin position="121"/>
        <end position="160"/>
    </location>
</feature>
<comment type="caution">
    <text evidence="2">The sequence shown here is derived from an EMBL/GenBank/DDBJ whole genome shotgun (WGS) entry which is preliminary data.</text>
</comment>
<dbReference type="EMBL" id="MIGB01000041">
    <property type="protein sequence ID" value="OSY36247.1"/>
    <property type="molecule type" value="Genomic_DNA"/>
</dbReference>
<name>A0A1Y2MNJ2_PSEAH</name>
<evidence type="ECO:0000313" key="3">
    <source>
        <dbReference type="Proteomes" id="UP000194360"/>
    </source>
</evidence>
<accession>A0A1Y2MNJ2</accession>
<evidence type="ECO:0000313" key="2">
    <source>
        <dbReference type="EMBL" id="OSY36247.1"/>
    </source>
</evidence>
<dbReference type="RefSeq" id="WP_174824345.1">
    <property type="nucleotide sequence ID" value="NZ_AP018920.1"/>
</dbReference>
<dbReference type="STRING" id="2074.BG845_05497"/>